<evidence type="ECO:0000313" key="5">
    <source>
        <dbReference type="EMBL" id="RMC00502.1"/>
    </source>
</evidence>
<keyword evidence="6" id="KW-1185">Reference proteome</keyword>
<dbReference type="Pfam" id="PF06311">
    <property type="entry name" value="NumbF"/>
    <property type="match status" value="1"/>
</dbReference>
<evidence type="ECO:0000259" key="4">
    <source>
        <dbReference type="PROSITE" id="PS01179"/>
    </source>
</evidence>
<dbReference type="Gene3D" id="2.30.29.30">
    <property type="entry name" value="Pleckstrin-homology domain (PH domain)/Phosphotyrosine-binding domain (PTB)"/>
    <property type="match status" value="2"/>
</dbReference>
<dbReference type="InterPro" id="IPR010449">
    <property type="entry name" value="Numb_domain"/>
</dbReference>
<dbReference type="Proteomes" id="UP000269221">
    <property type="component" value="Unassembled WGS sequence"/>
</dbReference>
<name>A0A3M0JHD1_HIRRU</name>
<dbReference type="AlphaFoldDB" id="A0A3M0JHD1"/>
<feature type="region of interest" description="Disordered" evidence="3">
    <location>
        <begin position="191"/>
        <end position="215"/>
    </location>
</feature>
<evidence type="ECO:0000256" key="2">
    <source>
        <dbReference type="ARBA" id="ARBA00022553"/>
    </source>
</evidence>
<keyword evidence="1" id="KW-0217">Developmental protein</keyword>
<dbReference type="PANTHER" id="PTHR47368">
    <property type="entry name" value="NUMB"/>
    <property type="match status" value="1"/>
</dbReference>
<dbReference type="PROSITE" id="PS01179">
    <property type="entry name" value="PID"/>
    <property type="match status" value="1"/>
</dbReference>
<gene>
    <name evidence="5" type="ORF">DUI87_23116</name>
</gene>
<dbReference type="STRING" id="333673.A0A3M0JHD1"/>
<dbReference type="GO" id="GO:0031410">
    <property type="term" value="C:cytoplasmic vesicle"/>
    <property type="evidence" value="ECO:0007669"/>
    <property type="project" value="TreeGrafter"/>
</dbReference>
<dbReference type="SUPFAM" id="SSF50729">
    <property type="entry name" value="PH domain-like"/>
    <property type="match status" value="1"/>
</dbReference>
<dbReference type="SMART" id="SM00462">
    <property type="entry name" value="PTB"/>
    <property type="match status" value="1"/>
</dbReference>
<dbReference type="InterPro" id="IPR006020">
    <property type="entry name" value="PTB/PI_dom"/>
</dbReference>
<organism evidence="5 6">
    <name type="scientific">Hirundo rustica rustica</name>
    <dbReference type="NCBI Taxonomy" id="333673"/>
    <lineage>
        <taxon>Eukaryota</taxon>
        <taxon>Metazoa</taxon>
        <taxon>Chordata</taxon>
        <taxon>Craniata</taxon>
        <taxon>Vertebrata</taxon>
        <taxon>Euteleostomi</taxon>
        <taxon>Archelosauria</taxon>
        <taxon>Archosauria</taxon>
        <taxon>Dinosauria</taxon>
        <taxon>Saurischia</taxon>
        <taxon>Theropoda</taxon>
        <taxon>Coelurosauria</taxon>
        <taxon>Aves</taxon>
        <taxon>Neognathae</taxon>
        <taxon>Neoaves</taxon>
        <taxon>Telluraves</taxon>
        <taxon>Australaves</taxon>
        <taxon>Passeriformes</taxon>
        <taxon>Sylvioidea</taxon>
        <taxon>Hirundinidae</taxon>
        <taxon>Hirundo</taxon>
    </lineage>
</organism>
<feature type="domain" description="PID" evidence="4">
    <location>
        <begin position="68"/>
        <end position="137"/>
    </location>
</feature>
<reference evidence="5 6" key="1">
    <citation type="submission" date="2018-07" db="EMBL/GenBank/DDBJ databases">
        <title>A high quality draft genome assembly of the barn swallow (H. rustica rustica).</title>
        <authorList>
            <person name="Formenti G."/>
            <person name="Chiara M."/>
            <person name="Poveda L."/>
            <person name="Francoijs K.-J."/>
            <person name="Bonisoli-Alquati A."/>
            <person name="Canova L."/>
            <person name="Gianfranceschi L."/>
            <person name="Horner D.S."/>
            <person name="Saino N."/>
        </authorList>
    </citation>
    <scope>NUCLEOTIDE SEQUENCE [LARGE SCALE GENOMIC DNA]</scope>
    <source>
        <strain evidence="5">Chelidonia</strain>
        <tissue evidence="5">Blood</tissue>
    </source>
</reference>
<feature type="compositionally biased region" description="Low complexity" evidence="3">
    <location>
        <begin position="194"/>
        <end position="211"/>
    </location>
</feature>
<keyword evidence="2" id="KW-0597">Phosphoprotein</keyword>
<dbReference type="GO" id="GO:0050769">
    <property type="term" value="P:positive regulation of neurogenesis"/>
    <property type="evidence" value="ECO:0007669"/>
    <property type="project" value="TreeGrafter"/>
</dbReference>
<dbReference type="GO" id="GO:0016323">
    <property type="term" value="C:basolateral plasma membrane"/>
    <property type="evidence" value="ECO:0007669"/>
    <property type="project" value="TreeGrafter"/>
</dbReference>
<protein>
    <recommendedName>
        <fullName evidence="4">PID domain-containing protein</fullName>
    </recommendedName>
</protein>
<dbReference type="InterPro" id="IPR011993">
    <property type="entry name" value="PH-like_dom_sf"/>
</dbReference>
<evidence type="ECO:0000256" key="1">
    <source>
        <dbReference type="ARBA" id="ARBA00022473"/>
    </source>
</evidence>
<accession>A0A3M0JHD1</accession>
<sequence length="341" mass="37460">MNKLRQSFRRKKDVYVPEASRPHQWQTDEEGVRTGKCSFPVKYLGHVEVDESRGMHICEDAVKRLKSDLIVDQTIEKVSFCAPDRNFDRAFSYICRDGTTRRWICHCFMAVKDTGERLSHAVGCAFAACLERKQKREKECGVTATFDASRTTFTREGSFRVTTATEQAEREEIMRQMPDAKAVETEVKTVAPGAAPNNTAPSSGSPTSPTAEVAASLDKEMSNPHAIPRRHAPIEQLARQGSFRGFPALSQKMSPFKRQLSLRINELPSTVQRKTDFPMKNSVNGTASAFCVLAAKPSQAAVVSTAMPVRETNPWAHAPAANTGAAAVVAGKIGSRSSALL</sequence>
<dbReference type="CDD" id="cd01268">
    <property type="entry name" value="PTB_Numb"/>
    <property type="match status" value="1"/>
</dbReference>
<dbReference type="OrthoDB" id="10070446at2759"/>
<comment type="caution">
    <text evidence="5">The sequence shown here is derived from an EMBL/GenBank/DDBJ whole genome shotgun (WGS) entry which is preliminary data.</text>
</comment>
<evidence type="ECO:0000256" key="3">
    <source>
        <dbReference type="SAM" id="MobiDB-lite"/>
    </source>
</evidence>
<dbReference type="EMBL" id="QRBI01000144">
    <property type="protein sequence ID" value="RMC00502.1"/>
    <property type="molecule type" value="Genomic_DNA"/>
</dbReference>
<dbReference type="Pfam" id="PF00640">
    <property type="entry name" value="PID"/>
    <property type="match status" value="1"/>
</dbReference>
<dbReference type="InterPro" id="IPR016698">
    <property type="entry name" value="Numb/numb-like"/>
</dbReference>
<proteinExistence type="predicted"/>
<evidence type="ECO:0000313" key="6">
    <source>
        <dbReference type="Proteomes" id="UP000269221"/>
    </source>
</evidence>
<dbReference type="PANTHER" id="PTHR47368:SF5">
    <property type="entry name" value="PROTEIN NUMB HOMOLOG"/>
    <property type="match status" value="1"/>
</dbReference>